<evidence type="ECO:0000259" key="2">
    <source>
        <dbReference type="SMART" id="SM00062"/>
    </source>
</evidence>
<name>A0A1H0M9H1_9BURK</name>
<organism evidence="3 4">
    <name type="scientific">Paracidovorax cattleyae</name>
    <dbReference type="NCBI Taxonomy" id="80868"/>
    <lineage>
        <taxon>Bacteria</taxon>
        <taxon>Pseudomonadati</taxon>
        <taxon>Pseudomonadota</taxon>
        <taxon>Betaproteobacteria</taxon>
        <taxon>Burkholderiales</taxon>
        <taxon>Comamonadaceae</taxon>
        <taxon>Paracidovorax</taxon>
    </lineage>
</organism>
<dbReference type="InterPro" id="IPR001638">
    <property type="entry name" value="Solute-binding_3/MltF_N"/>
</dbReference>
<sequence length="237" mass="25752">MTLFAYIIEPPFNDLAADGSLTGCDVEVARTVLQVAGLPPFQPVETTFAELLPGLAAGRWRMTTGLFVTEQRQRQVSFSRPIWALADGLLVAQGNPLALDGYRSVALDPDCRLAVVRDQIQHRTAHEDFAIPAARIQLYDSYAEAAGAVSNGRADAYASVARAHAAFALQNPAARVQTVVVAAAEKPPAFGAFAFARNDGDLRQRVDAVLDRYLGSPEHRRMLGRFGFTDREIDLVV</sequence>
<dbReference type="SMART" id="SM00062">
    <property type="entry name" value="PBPb"/>
    <property type="match status" value="1"/>
</dbReference>
<evidence type="ECO:0000313" key="4">
    <source>
        <dbReference type="Proteomes" id="UP000199317"/>
    </source>
</evidence>
<dbReference type="Gene3D" id="3.40.190.10">
    <property type="entry name" value="Periplasmic binding protein-like II"/>
    <property type="match status" value="2"/>
</dbReference>
<dbReference type="AlphaFoldDB" id="A0A1H0M9H1"/>
<gene>
    <name evidence="3" type="ORF">SAMN04489708_103176</name>
</gene>
<evidence type="ECO:0000256" key="1">
    <source>
        <dbReference type="ARBA" id="ARBA00022729"/>
    </source>
</evidence>
<dbReference type="EMBL" id="FNJL01000003">
    <property type="protein sequence ID" value="SDO77112.1"/>
    <property type="molecule type" value="Genomic_DNA"/>
</dbReference>
<dbReference type="OrthoDB" id="9768183at2"/>
<dbReference type="PANTHER" id="PTHR35936:SF17">
    <property type="entry name" value="ARGININE-BINDING EXTRACELLULAR PROTEIN ARTP"/>
    <property type="match status" value="1"/>
</dbReference>
<keyword evidence="1" id="KW-0732">Signal</keyword>
<dbReference type="Pfam" id="PF00497">
    <property type="entry name" value="SBP_bac_3"/>
    <property type="match status" value="1"/>
</dbReference>
<accession>A0A1H0M9H1</accession>
<dbReference type="RefSeq" id="WP_092832391.1">
    <property type="nucleotide sequence ID" value="NZ_CP028290.1"/>
</dbReference>
<evidence type="ECO:0000313" key="3">
    <source>
        <dbReference type="EMBL" id="SDO77112.1"/>
    </source>
</evidence>
<feature type="domain" description="Solute-binding protein family 3/N-terminal" evidence="2">
    <location>
        <begin position="2"/>
        <end position="230"/>
    </location>
</feature>
<dbReference type="SUPFAM" id="SSF53850">
    <property type="entry name" value="Periplasmic binding protein-like II"/>
    <property type="match status" value="1"/>
</dbReference>
<protein>
    <submittedName>
        <fullName evidence="3">Amino acid ABC transporter substrate-binding protein, PAAT family</fullName>
    </submittedName>
</protein>
<dbReference type="PANTHER" id="PTHR35936">
    <property type="entry name" value="MEMBRANE-BOUND LYTIC MUREIN TRANSGLYCOSYLASE F"/>
    <property type="match status" value="1"/>
</dbReference>
<reference evidence="4" key="1">
    <citation type="submission" date="2016-10" db="EMBL/GenBank/DDBJ databases">
        <authorList>
            <person name="Varghese N."/>
            <person name="Submissions S."/>
        </authorList>
    </citation>
    <scope>NUCLEOTIDE SEQUENCE [LARGE SCALE GENOMIC DNA]</scope>
    <source>
        <strain evidence="4">DSM 17101</strain>
    </source>
</reference>
<keyword evidence="4" id="KW-1185">Reference proteome</keyword>
<proteinExistence type="predicted"/>
<dbReference type="Proteomes" id="UP000199317">
    <property type="component" value="Unassembled WGS sequence"/>
</dbReference>